<dbReference type="Proteomes" id="UP001140091">
    <property type="component" value="Unassembled WGS sequence"/>
</dbReference>
<dbReference type="EMBL" id="JANBPK010001196">
    <property type="protein sequence ID" value="KAJ2925051.1"/>
    <property type="molecule type" value="Genomic_DNA"/>
</dbReference>
<gene>
    <name evidence="2" type="ORF">H1R20_g12033</name>
</gene>
<protein>
    <submittedName>
        <fullName evidence="2">Uncharacterized protein</fullName>
    </submittedName>
</protein>
<dbReference type="AlphaFoldDB" id="A0A9W8IY53"/>
<keyword evidence="3" id="KW-1185">Reference proteome</keyword>
<evidence type="ECO:0000256" key="1">
    <source>
        <dbReference type="SAM" id="MobiDB-lite"/>
    </source>
</evidence>
<feature type="region of interest" description="Disordered" evidence="1">
    <location>
        <begin position="14"/>
        <end position="34"/>
    </location>
</feature>
<evidence type="ECO:0000313" key="3">
    <source>
        <dbReference type="Proteomes" id="UP001140091"/>
    </source>
</evidence>
<dbReference type="OrthoDB" id="2962319at2759"/>
<proteinExistence type="predicted"/>
<evidence type="ECO:0000313" key="2">
    <source>
        <dbReference type="EMBL" id="KAJ2925051.1"/>
    </source>
</evidence>
<reference evidence="2" key="1">
    <citation type="submission" date="2022-06" db="EMBL/GenBank/DDBJ databases">
        <title>Genome Sequence of Candolleomyces eurysporus.</title>
        <authorList>
            <person name="Buettner E."/>
        </authorList>
    </citation>
    <scope>NUCLEOTIDE SEQUENCE</scope>
    <source>
        <strain evidence="2">VTCC 930004</strain>
    </source>
</reference>
<feature type="non-terminal residue" evidence="2">
    <location>
        <position position="156"/>
    </location>
</feature>
<name>A0A9W8IY53_9AGAR</name>
<comment type="caution">
    <text evidence="2">The sequence shown here is derived from an EMBL/GenBank/DDBJ whole genome shotgun (WGS) entry which is preliminary data.</text>
</comment>
<organism evidence="2 3">
    <name type="scientific">Candolleomyces eurysporus</name>
    <dbReference type="NCBI Taxonomy" id="2828524"/>
    <lineage>
        <taxon>Eukaryota</taxon>
        <taxon>Fungi</taxon>
        <taxon>Dikarya</taxon>
        <taxon>Basidiomycota</taxon>
        <taxon>Agaricomycotina</taxon>
        <taxon>Agaricomycetes</taxon>
        <taxon>Agaricomycetidae</taxon>
        <taxon>Agaricales</taxon>
        <taxon>Agaricineae</taxon>
        <taxon>Psathyrellaceae</taxon>
        <taxon>Candolleomyces</taxon>
    </lineage>
</organism>
<accession>A0A9W8IY53</accession>
<sequence length="156" mass="17841">MSRTLEGMLQKLRTNARHEEPPEDMTPGAHAASSSRDAQITWPILETICIDSMVATDLVNLCGYISSSPNVKTVCLSVPARRHLFNSVKRRLSTNTFFYTNFYTRKNDWDALKAKDSERDPNDVESGSDWLNRRVQIIRFEEFDIRSPDLGLYVPS</sequence>